<evidence type="ECO:0000313" key="1">
    <source>
        <dbReference type="EMBL" id="PSN67757.1"/>
    </source>
</evidence>
<dbReference type="EMBL" id="KZ678134">
    <property type="protein sequence ID" value="PSN67757.1"/>
    <property type="molecule type" value="Genomic_DNA"/>
</dbReference>
<organism evidence="1 2">
    <name type="scientific">Corynespora cassiicola Philippines</name>
    <dbReference type="NCBI Taxonomy" id="1448308"/>
    <lineage>
        <taxon>Eukaryota</taxon>
        <taxon>Fungi</taxon>
        <taxon>Dikarya</taxon>
        <taxon>Ascomycota</taxon>
        <taxon>Pezizomycotina</taxon>
        <taxon>Dothideomycetes</taxon>
        <taxon>Pleosporomycetidae</taxon>
        <taxon>Pleosporales</taxon>
        <taxon>Corynesporascaceae</taxon>
        <taxon>Corynespora</taxon>
    </lineage>
</organism>
<dbReference type="OrthoDB" id="3800914at2759"/>
<keyword evidence="2" id="KW-1185">Reference proteome</keyword>
<name>A0A2T2NQP0_CORCC</name>
<dbReference type="Proteomes" id="UP000240883">
    <property type="component" value="Unassembled WGS sequence"/>
</dbReference>
<dbReference type="AlphaFoldDB" id="A0A2T2NQP0"/>
<sequence length="641" mass="70764">MPFSSQFALSLELTRAIPAAGVAAAATGAALVKLARALRDSGSDIVIEEDLAAIFRQNRIDPKFEKTFRQAVTTETRLSTIVDSLPIVIQSGPGITVGRALSDPDYLPFVIQVSLLCAVHELETLCDGMEEALRLRAIGSENYSTPKSDAMLGTFRAISDQTSQFIWMSLLQDVGAALGFPHFLGPSKLLGLTVPLLQACLDMLAAVQRLYKDSIMKIDGQEGSFTVIVWAHHILGLTVHVMNTRNGTVKFGNGVPSVLIEFPETGNSKQDSIAYLLDAQDNIQLKIGPIYDENVVELIAEPRFPLLGYAITALSSSGLILEYDDIKTLCHFSAALAYVLADNSYLDDRFSYGRLHLPRRDMEQVAKLVLGDCYDKPQVTSLYRVLCVRFNKLCATDGFHLKSKSGELLDDILGKMSVEDKALIFDDVVDLARLIVALSAAGDFGKWQKITMASLGCGKGYQSGLYVKMGHRILLEPSGFFKVIAVYLRGRNGVPALFERSSTMISAYGWTVFKDAIHDFAPYEINPWRLWIQPGTLYSDGRIAHSVLDGVDNSEFELPCAQVKHVEGEMLQPQSAIEVSSDRFLVAHRNDTFLVSRRYRLSNQQSFIAIGLSAFHNARWDATVIPDDCSRLLARPSYSEW</sequence>
<reference evidence="1 2" key="1">
    <citation type="journal article" date="2018" name="Front. Microbiol.">
        <title>Genome-Wide Analysis of Corynespora cassiicola Leaf Fall Disease Putative Effectors.</title>
        <authorList>
            <person name="Lopez D."/>
            <person name="Ribeiro S."/>
            <person name="Label P."/>
            <person name="Fumanal B."/>
            <person name="Venisse J.S."/>
            <person name="Kohler A."/>
            <person name="de Oliveira R.R."/>
            <person name="Labutti K."/>
            <person name="Lipzen A."/>
            <person name="Lail K."/>
            <person name="Bauer D."/>
            <person name="Ohm R.A."/>
            <person name="Barry K.W."/>
            <person name="Spatafora J."/>
            <person name="Grigoriev I.V."/>
            <person name="Martin F.M."/>
            <person name="Pujade-Renaud V."/>
        </authorList>
    </citation>
    <scope>NUCLEOTIDE SEQUENCE [LARGE SCALE GENOMIC DNA]</scope>
    <source>
        <strain evidence="1 2">Philippines</strain>
    </source>
</reference>
<proteinExistence type="predicted"/>
<gene>
    <name evidence="1" type="ORF">BS50DRAFT_633447</name>
</gene>
<evidence type="ECO:0000313" key="2">
    <source>
        <dbReference type="Proteomes" id="UP000240883"/>
    </source>
</evidence>
<protein>
    <submittedName>
        <fullName evidence="1">Uncharacterized protein</fullName>
    </submittedName>
</protein>
<dbReference type="STRING" id="1448308.A0A2T2NQP0"/>
<accession>A0A2T2NQP0</accession>